<evidence type="ECO:0000313" key="6">
    <source>
        <dbReference type="EMBL" id="MBU3076643.1"/>
    </source>
</evidence>
<keyword evidence="7" id="KW-1185">Reference proteome</keyword>
<reference evidence="6 7" key="1">
    <citation type="submission" date="2021-06" db="EMBL/GenBank/DDBJ databases">
        <title>Sphingomonas sp. XMGL2, whole genome shotgun sequencing project.</title>
        <authorList>
            <person name="Zhao G."/>
            <person name="Shen L."/>
        </authorList>
    </citation>
    <scope>NUCLEOTIDE SEQUENCE [LARGE SCALE GENOMIC DNA]</scope>
    <source>
        <strain evidence="6 7">XMGL2</strain>
    </source>
</reference>
<dbReference type="Pfam" id="PF13442">
    <property type="entry name" value="Cytochrome_CBB3"/>
    <property type="match status" value="1"/>
</dbReference>
<dbReference type="EMBL" id="JAHKRT010000001">
    <property type="protein sequence ID" value="MBU3076643.1"/>
    <property type="molecule type" value="Genomic_DNA"/>
</dbReference>
<dbReference type="RefSeq" id="WP_216319183.1">
    <property type="nucleotide sequence ID" value="NZ_JAHKRT010000001.1"/>
</dbReference>
<accession>A0ABS6BEA2</accession>
<evidence type="ECO:0000256" key="3">
    <source>
        <dbReference type="PROSITE-ProRule" id="PRU00433"/>
    </source>
</evidence>
<dbReference type="PROSITE" id="PS51007">
    <property type="entry name" value="CYTC"/>
    <property type="match status" value="1"/>
</dbReference>
<keyword evidence="3" id="KW-0349">Heme</keyword>
<feature type="signal peptide" evidence="4">
    <location>
        <begin position="1"/>
        <end position="19"/>
    </location>
</feature>
<feature type="chain" id="PRO_5045051848" evidence="4">
    <location>
        <begin position="20"/>
        <end position="139"/>
    </location>
</feature>
<evidence type="ECO:0000259" key="5">
    <source>
        <dbReference type="PROSITE" id="PS51007"/>
    </source>
</evidence>
<comment type="caution">
    <text evidence="6">The sequence shown here is derived from an EMBL/GenBank/DDBJ whole genome shotgun (WGS) entry which is preliminary data.</text>
</comment>
<sequence>MSRLVALVCLPPALALAVAAPGQRPAASTATGVYSEAQAAQGAMLYKDACAACHGETLAGTYEIPALTGRFLRNWSNGSVGTLFDYIGRAMPQMAPGSLTPEDNARIVAYLLKANGMPAGAQPLPADQGALDRIAFAPR</sequence>
<keyword evidence="4" id="KW-0732">Signal</keyword>
<protein>
    <submittedName>
        <fullName evidence="6">Cytochrome c</fullName>
    </submittedName>
</protein>
<proteinExistence type="predicted"/>
<feature type="domain" description="Cytochrome c" evidence="5">
    <location>
        <begin position="37"/>
        <end position="115"/>
    </location>
</feature>
<evidence type="ECO:0000256" key="4">
    <source>
        <dbReference type="SAM" id="SignalP"/>
    </source>
</evidence>
<name>A0ABS6BEA2_9SPHN</name>
<evidence type="ECO:0000256" key="2">
    <source>
        <dbReference type="ARBA" id="ARBA00023004"/>
    </source>
</evidence>
<keyword evidence="1 3" id="KW-0479">Metal-binding</keyword>
<dbReference type="InterPro" id="IPR009056">
    <property type="entry name" value="Cyt_c-like_dom"/>
</dbReference>
<organism evidence="6 7">
    <name type="scientific">Sphingomonas quercus</name>
    <dbReference type="NCBI Taxonomy" id="2842451"/>
    <lineage>
        <taxon>Bacteria</taxon>
        <taxon>Pseudomonadati</taxon>
        <taxon>Pseudomonadota</taxon>
        <taxon>Alphaproteobacteria</taxon>
        <taxon>Sphingomonadales</taxon>
        <taxon>Sphingomonadaceae</taxon>
        <taxon>Sphingomonas</taxon>
    </lineage>
</organism>
<gene>
    <name evidence="6" type="ORF">KOF26_02090</name>
</gene>
<evidence type="ECO:0000256" key="1">
    <source>
        <dbReference type="ARBA" id="ARBA00022723"/>
    </source>
</evidence>
<evidence type="ECO:0000313" key="7">
    <source>
        <dbReference type="Proteomes" id="UP000776276"/>
    </source>
</evidence>
<dbReference type="Proteomes" id="UP000776276">
    <property type="component" value="Unassembled WGS sequence"/>
</dbReference>
<keyword evidence="2 3" id="KW-0408">Iron</keyword>